<dbReference type="Pfam" id="PF14844">
    <property type="entry name" value="PH_BEACH"/>
    <property type="match status" value="1"/>
</dbReference>
<gene>
    <name evidence="7" type="ORF">I316_03071</name>
</gene>
<dbReference type="InterPro" id="IPR000409">
    <property type="entry name" value="BEACH_dom"/>
</dbReference>
<reference evidence="8" key="2">
    <citation type="submission" date="2013-12" db="EMBL/GenBank/DDBJ databases">
        <title>Evolution of pathogenesis and genome organization in the Tremellales.</title>
        <authorList>
            <person name="Cuomo C."/>
            <person name="Litvintseva A."/>
            <person name="Heitman J."/>
            <person name="Chen Y."/>
            <person name="Sun S."/>
            <person name="Springer D."/>
            <person name="Dromer F."/>
            <person name="Young S."/>
            <person name="Zeng Q."/>
            <person name="Chapman S."/>
            <person name="Gujja S."/>
            <person name="Saif S."/>
            <person name="Birren B."/>
        </authorList>
    </citation>
    <scope>NUCLEOTIDE SEQUENCE [LARGE SCALE GENOMIC DNA]</scope>
    <source>
        <strain evidence="8">BCC8398</strain>
    </source>
</reference>
<feature type="region of interest" description="Disordered" evidence="4">
    <location>
        <begin position="2482"/>
        <end position="2566"/>
    </location>
</feature>
<dbReference type="SUPFAM" id="SSF81837">
    <property type="entry name" value="BEACH domain"/>
    <property type="match status" value="1"/>
</dbReference>
<evidence type="ECO:0000313" key="7">
    <source>
        <dbReference type="EMBL" id="OCF35031.1"/>
    </source>
</evidence>
<dbReference type="SUPFAM" id="SSF50729">
    <property type="entry name" value="PH domain-like"/>
    <property type="match status" value="1"/>
</dbReference>
<dbReference type="OrthoDB" id="26681at2759"/>
<feature type="compositionally biased region" description="Pro residues" evidence="4">
    <location>
        <begin position="618"/>
        <end position="629"/>
    </location>
</feature>
<dbReference type="PROSITE" id="PS50082">
    <property type="entry name" value="WD_REPEATS_2"/>
    <property type="match status" value="1"/>
</dbReference>
<evidence type="ECO:0000256" key="3">
    <source>
        <dbReference type="PROSITE-ProRule" id="PRU00221"/>
    </source>
</evidence>
<feature type="domain" description="BEACH-type PH" evidence="6">
    <location>
        <begin position="1623"/>
        <end position="1747"/>
    </location>
</feature>
<evidence type="ECO:0000259" key="6">
    <source>
        <dbReference type="PROSITE" id="PS51783"/>
    </source>
</evidence>
<feature type="compositionally biased region" description="Gly residues" evidence="4">
    <location>
        <begin position="74"/>
        <end position="87"/>
    </location>
</feature>
<feature type="region of interest" description="Disordered" evidence="4">
    <location>
        <begin position="1570"/>
        <end position="1598"/>
    </location>
</feature>
<feature type="compositionally biased region" description="Low complexity" evidence="4">
    <location>
        <begin position="2515"/>
        <end position="2532"/>
    </location>
</feature>
<feature type="compositionally biased region" description="Gly residues" evidence="4">
    <location>
        <begin position="2533"/>
        <end position="2544"/>
    </location>
</feature>
<feature type="compositionally biased region" description="Polar residues" evidence="4">
    <location>
        <begin position="2492"/>
        <end position="2502"/>
    </location>
</feature>
<dbReference type="InterPro" id="IPR001680">
    <property type="entry name" value="WD40_rpt"/>
</dbReference>
<dbReference type="InterPro" id="IPR051944">
    <property type="entry name" value="BEACH_domain_protein"/>
</dbReference>
<dbReference type="Gene3D" id="2.30.29.30">
    <property type="entry name" value="Pleckstrin-homology domain (PH domain)/Phosphotyrosine-binding domain (PTB)"/>
    <property type="match status" value="1"/>
</dbReference>
<accession>A0A1B9GVI0</accession>
<dbReference type="CDD" id="cd06071">
    <property type="entry name" value="Beach"/>
    <property type="match status" value="1"/>
</dbReference>
<feature type="compositionally biased region" description="Low complexity" evidence="4">
    <location>
        <begin position="1576"/>
        <end position="1591"/>
    </location>
</feature>
<evidence type="ECO:0000313" key="8">
    <source>
        <dbReference type="Proteomes" id="UP000092666"/>
    </source>
</evidence>
<keyword evidence="1 3" id="KW-0853">WD repeat</keyword>
<dbReference type="SMART" id="SM00320">
    <property type="entry name" value="WD40"/>
    <property type="match status" value="1"/>
</dbReference>
<reference evidence="7 8" key="1">
    <citation type="submission" date="2013-07" db="EMBL/GenBank/DDBJ databases">
        <title>The Genome Sequence of Cryptococcus heveanensis BCC8398.</title>
        <authorList>
            <consortium name="The Broad Institute Genome Sequencing Platform"/>
            <person name="Cuomo C."/>
            <person name="Litvintseva A."/>
            <person name="Chen Y."/>
            <person name="Heitman J."/>
            <person name="Sun S."/>
            <person name="Springer D."/>
            <person name="Dromer F."/>
            <person name="Young S.K."/>
            <person name="Zeng Q."/>
            <person name="Gargeya S."/>
            <person name="Fitzgerald M."/>
            <person name="Abouelleil A."/>
            <person name="Alvarado L."/>
            <person name="Berlin A.M."/>
            <person name="Chapman S.B."/>
            <person name="Dewar J."/>
            <person name="Goldberg J."/>
            <person name="Griggs A."/>
            <person name="Gujja S."/>
            <person name="Hansen M."/>
            <person name="Howarth C."/>
            <person name="Imamovic A."/>
            <person name="Larimer J."/>
            <person name="McCowan C."/>
            <person name="Murphy C."/>
            <person name="Pearson M."/>
            <person name="Priest M."/>
            <person name="Roberts A."/>
            <person name="Saif S."/>
            <person name="Shea T."/>
            <person name="Sykes S."/>
            <person name="Wortman J."/>
            <person name="Nusbaum C."/>
            <person name="Birren B."/>
        </authorList>
    </citation>
    <scope>NUCLEOTIDE SEQUENCE [LARGE SCALE GENOMIC DNA]</scope>
    <source>
        <strain evidence="7 8">BCC8398</strain>
    </source>
</reference>
<dbReference type="PROSITE" id="PS50197">
    <property type="entry name" value="BEACH"/>
    <property type="match status" value="1"/>
</dbReference>
<dbReference type="CDD" id="cd01201">
    <property type="entry name" value="PH_BEACH"/>
    <property type="match status" value="1"/>
</dbReference>
<evidence type="ECO:0000256" key="1">
    <source>
        <dbReference type="ARBA" id="ARBA00022574"/>
    </source>
</evidence>
<sequence length="2566" mass="282976">MFKLFKDLTRPPEALTPPPATASPASGVPYTPRVSRARANSAARARSRSPAPPSGTGTPGIGGGGRAKSPAPHGLGGGNVHDGGAGDSGWSVATDLPGEEVEEDEDETHPDGIRVVELIREVRGLEEGDDIMRYVETLSQLVSVPSHFISRRAFRRHTGFRTIYLALSDGLAYTSRESHANISEEEWQVREVQRMEGIRLVFEVLAWAVGDRQGEAAFKKMQGYMLFLPVLSRLVAPPANNIATSSPNSQIVSLILAHICNNNYSILSLFQSPPAPPADREDTTISIVSKRLGDVIVRPSTAGCLTLLWAYLRGRSVKGKGKGKETASAHELDHSGDADTIKLVELTFQVLLVAAQASTPNLFAIVTQLPELADYLVFRLYGPMKKREYVVTFPARDDWSDSNEKLDEAEEKWEEPIPSLRAVYLALLRRLLEAGVTQALIWRLFGLVKTMPGLSDSSQTKPNDSTSSRSGDLVRTPEAIDFAEPHLDTPKARPAKTKPHLHIDTNKAPPDEERLHLEVLDLLRHAMKARWPDVFMFRGGAGDSLGGLQLKETGRTWMGGTKGFNFSCWIHITKLNQPLTLLHMSQRDSKQPLFQIRILESSQIGIITSVHTSSSSTPPTPQTEEPPSPNDSEIVCGANDALIPHYQWVHFAVGCRKPKGADIGEIRIFVNGQRVGALRMPFPVPAPAVASTQPYQPHTRPAVPSDAIRIAIGREYKTEEDEAPAKATSVGKEEENEWMLGRAMLLEEAVPEDLVRLMHHLGPRYTGNMQEPLGRFLTYEGATSINIYLSNLAREGKDKKLFTHASNSILVRAIRSGPAVPEETILLSLSARDYDPVLGACINAAVPHPYRAKQLRHGTARLMGNVRPFTASSLDESTTAVGGGLVILKLVDLSRTKEELISTLGMLRDMIKDSWSASEEMERIYGFDLLAAILRPKMSQLFDEQCAKILLSMLGINMDKPNTATVHNSVAYRALGLEFELWSYAPDDVVKYYLHHFEYLLSASKHKRFNILRTFQKSAMVKKMLYALRSGLFDLEVVPHVIDALKLALEARWSGEDAIKPVFSYLVSALCQNNMSFTIYTSNDPPPYQVPAALILSMIASLCADKSRIIKVNRSLALHRLLVIFLSSNSAYYVVIPCLGLLERCMTTSGLESFQRSFESEGGFALLANTLAPIWRSDIQKLVVKIMLGPEKETDKEGKPLQTPAMVACLLAALDMLLQQAGEADEPGFMPSLQDRRRSSTITSLKAAAALSPINTDSAPFAIDTRLEDLLREMTSIFRSSSAFRKQVSSKRIEGLLPNLADFAAVSGSSSKPEIAKAQREAAADFLQALIDLAKLPISMVNQMKLIIEQLQISPSSTSPKVSSSVIMSPASPRIGGSYFGQSFSSRLGSSPSTAAPPARRRPSMDMPGFTRSRSIMEQRVPLKRVLTGESILEGGKDKNAAWKMIIIQTDSQSHSKMTLESRKEHWQKLSQVDWPRQAAALRAENGLWPEQEERVTWRLDGSEGPLRMRARLERVSGVPEQGLPRTRHKLRDAIPSVDELSSAVSRINAAPWEDPFALALGDSAPIVEEEPLLPPASSGTTSGSATQAPSEVGTEDNVEADSFVEVEDDKDDKMRRIAKTLQSGDVVEEAHNIVRIVGVDACPGLLILGKKNLYLVDGLVQTADGEVIDAKDAQKDVLSIPSGTLAGLDSADQETHRWSYNEIVENNKRAFLFRDVALELYFSDKRNFLIVFRDKKERQAVVQKIGSKNDHRDAISRSVIGNFVVDTVAKAMDRSEQQLEALMRKWQTREISNFAYLQLLNQYANRTPNDVTQYPVFPWVLADYTSNILDLGSESSFRDLKHPMGALTPARREAAVERYSATEGVGEKPFHYGTHYSSSMIVCGFMIRLSPFTEIFLALQGGNFDLADRLFSSIPRAWESASADNRGDVRELLPEFFYTPAFLRNLNHHDFGRKQASGDQVDDVVLPPWALNDPLLFVHRHREALESDWVSRHLAYWIDLTFGYKQRDPSAYNCFHPLSYRGAVDLENIEDEGEKAASTAIIHNFGQTPLQIFKHAHPHRYIAGRSSLPVHVRFGVAEHYQLLFRSILPISESTVPIDDIVSPHGPDTKPKSTQKYRLSVPAHPHLSLQYGFTDGSLRVYYQESAVKLIHLVEGIYAADAIFASPTLLITVSEHGVLTAWRLNIKGGGHKRGDATLQREATLRGHVGKITCLAANTSWSLLVSASEDGIAMVWDTNRLRYTRTLETGRSEPIRFCEINEADGHIVLASARRLYIYSLNGHPIASTSLEASMASSAFSSRSDDQYDPEFTGGISFLHREFLRSGVIFAIGVGEKVVLYRCEPGARNILDTDQDVVKPWSLVELDTVSRSDDHLGGNCCMVKFMGETLYAAYEPSEEKSKYSLYQWSLPDGPARHVAESVSYTCMADRCARHFGLLEPKRHCGGCGGAFCGTHALHVETFTMRYCDTCRVQLSIASAQGVLRSRKESLIPPSRSVSRRNSFNTHSRRPSADKRLPASSPSQPGSRRGSADQTGTGTGTGTGGGAASGATNTSVNARAVPGGSAFVQI</sequence>
<feature type="region of interest" description="Disordered" evidence="4">
    <location>
        <begin position="1384"/>
        <end position="1413"/>
    </location>
</feature>
<feature type="repeat" description="WD" evidence="3">
    <location>
        <begin position="2203"/>
        <end position="2244"/>
    </location>
</feature>
<keyword evidence="2" id="KW-0677">Repeat</keyword>
<name>A0A1B9GVI0_9TREE</name>
<dbReference type="SMART" id="SM01026">
    <property type="entry name" value="Beach"/>
    <property type="match status" value="1"/>
</dbReference>
<evidence type="ECO:0000256" key="2">
    <source>
        <dbReference type="ARBA" id="ARBA00022737"/>
    </source>
</evidence>
<feature type="region of interest" description="Disordered" evidence="4">
    <location>
        <begin position="610"/>
        <end position="632"/>
    </location>
</feature>
<dbReference type="InterPro" id="IPR036372">
    <property type="entry name" value="BEACH_dom_sf"/>
</dbReference>
<dbReference type="InterPro" id="IPR011011">
    <property type="entry name" value="Znf_FYVE_PHD"/>
</dbReference>
<dbReference type="Gene3D" id="1.10.1540.10">
    <property type="entry name" value="BEACH domain"/>
    <property type="match status" value="1"/>
</dbReference>
<dbReference type="PANTHER" id="PTHR46108">
    <property type="entry name" value="BLUE CHEESE"/>
    <property type="match status" value="1"/>
</dbReference>
<dbReference type="Gene3D" id="2.130.10.10">
    <property type="entry name" value="YVTN repeat-like/Quinoprotein amine dehydrogenase"/>
    <property type="match status" value="1"/>
</dbReference>
<feature type="compositionally biased region" description="Polar residues" evidence="4">
    <location>
        <begin position="455"/>
        <end position="470"/>
    </location>
</feature>
<dbReference type="PROSITE" id="PS50294">
    <property type="entry name" value="WD_REPEATS_REGION"/>
    <property type="match status" value="1"/>
</dbReference>
<dbReference type="InterPro" id="IPR036322">
    <property type="entry name" value="WD40_repeat_dom_sf"/>
</dbReference>
<organism evidence="7 8">
    <name type="scientific">Kwoniella heveanensis BCC8398</name>
    <dbReference type="NCBI Taxonomy" id="1296120"/>
    <lineage>
        <taxon>Eukaryota</taxon>
        <taxon>Fungi</taxon>
        <taxon>Dikarya</taxon>
        <taxon>Basidiomycota</taxon>
        <taxon>Agaricomycotina</taxon>
        <taxon>Tremellomycetes</taxon>
        <taxon>Tremellales</taxon>
        <taxon>Cryptococcaceae</taxon>
        <taxon>Kwoniella</taxon>
    </lineage>
</organism>
<dbReference type="STRING" id="1296120.A0A1B9GVI0"/>
<feature type="compositionally biased region" description="Gly residues" evidence="4">
    <location>
        <begin position="57"/>
        <end position="66"/>
    </location>
</feature>
<dbReference type="PANTHER" id="PTHR46108:SF4">
    <property type="entry name" value="BLUE CHEESE"/>
    <property type="match status" value="1"/>
</dbReference>
<dbReference type="Gene3D" id="3.30.40.10">
    <property type="entry name" value="Zinc/RING finger domain, C3HC4 (zinc finger)"/>
    <property type="match status" value="1"/>
</dbReference>
<feature type="region of interest" description="Disordered" evidence="4">
    <location>
        <begin position="454"/>
        <end position="509"/>
    </location>
</feature>
<dbReference type="SUPFAM" id="SSF57903">
    <property type="entry name" value="FYVE/PHD zinc finger"/>
    <property type="match status" value="1"/>
</dbReference>
<protein>
    <recommendedName>
        <fullName evidence="9">Beach-domain-containing protein</fullName>
    </recommendedName>
</protein>
<dbReference type="Pfam" id="PF02138">
    <property type="entry name" value="Beach"/>
    <property type="match status" value="1"/>
</dbReference>
<feature type="compositionally biased region" description="Basic and acidic residues" evidence="4">
    <location>
        <begin position="1"/>
        <end position="10"/>
    </location>
</feature>
<feature type="compositionally biased region" description="Acidic residues" evidence="4">
    <location>
        <begin position="97"/>
        <end position="108"/>
    </location>
</feature>
<dbReference type="InterPro" id="IPR013083">
    <property type="entry name" value="Znf_RING/FYVE/PHD"/>
</dbReference>
<feature type="region of interest" description="Disordered" evidence="4">
    <location>
        <begin position="1"/>
        <end position="112"/>
    </location>
</feature>
<dbReference type="InterPro" id="IPR011993">
    <property type="entry name" value="PH-like_dom_sf"/>
</dbReference>
<evidence type="ECO:0000256" key="4">
    <source>
        <dbReference type="SAM" id="MobiDB-lite"/>
    </source>
</evidence>
<dbReference type="InterPro" id="IPR023362">
    <property type="entry name" value="PH-BEACH_dom"/>
</dbReference>
<evidence type="ECO:0000259" key="5">
    <source>
        <dbReference type="PROSITE" id="PS50197"/>
    </source>
</evidence>
<keyword evidence="8" id="KW-1185">Reference proteome</keyword>
<dbReference type="EMBL" id="KI669500">
    <property type="protein sequence ID" value="OCF35031.1"/>
    <property type="molecule type" value="Genomic_DNA"/>
</dbReference>
<feature type="domain" description="BEACH" evidence="5">
    <location>
        <begin position="1772"/>
        <end position="2061"/>
    </location>
</feature>
<dbReference type="PROSITE" id="PS51783">
    <property type="entry name" value="PH_BEACH"/>
    <property type="match status" value="1"/>
</dbReference>
<dbReference type="SUPFAM" id="SSF50978">
    <property type="entry name" value="WD40 repeat-like"/>
    <property type="match status" value="1"/>
</dbReference>
<proteinExistence type="predicted"/>
<dbReference type="InterPro" id="IPR015943">
    <property type="entry name" value="WD40/YVTN_repeat-like_dom_sf"/>
</dbReference>
<evidence type="ECO:0008006" key="9">
    <source>
        <dbReference type="Google" id="ProtNLM"/>
    </source>
</evidence>
<dbReference type="Proteomes" id="UP000092666">
    <property type="component" value="Unassembled WGS sequence"/>
</dbReference>
<feature type="compositionally biased region" description="Low complexity" evidence="4">
    <location>
        <begin position="22"/>
        <end position="44"/>
    </location>
</feature>